<accession>A0A1Y1YWJ7</accession>
<feature type="transmembrane region" description="Helical" evidence="12">
    <location>
        <begin position="211"/>
        <end position="231"/>
    </location>
</feature>
<keyword evidence="5" id="KW-0808">Transferase</keyword>
<feature type="transmembrane region" description="Helical" evidence="12">
    <location>
        <begin position="313"/>
        <end position="332"/>
    </location>
</feature>
<evidence type="ECO:0000256" key="13">
    <source>
        <dbReference type="SAM" id="SignalP"/>
    </source>
</evidence>
<keyword evidence="7 12" id="KW-0256">Endoplasmic reticulum</keyword>
<evidence type="ECO:0000313" key="15">
    <source>
        <dbReference type="Proteomes" id="UP000193498"/>
    </source>
</evidence>
<dbReference type="EMBL" id="MCFE01000063">
    <property type="protein sequence ID" value="ORY01945.1"/>
    <property type="molecule type" value="Genomic_DNA"/>
</dbReference>
<comment type="caution">
    <text evidence="14">The sequence shown here is derived from an EMBL/GenBank/DDBJ whole genome shotgun (WGS) entry which is preliminary data.</text>
</comment>
<comment type="function">
    <text evidence="10">Mannosyltransferase that operates in the biosynthetic pathway of dolichol-linked oligosaccharides, the glycan precursors employed in protein asparagine (N)-glycosylation. The assembly of dolichol-linked oligosaccharides begins on the cytosolic side of the endoplasmic reticulum membrane and finishes in its lumen. The sequential addition of sugars to dolichol pyrophosphate produces dolichol-linked oligosaccharides containing fourteen sugars, including two GlcNAcs, nine mannoses and three glucoses. Once assembled, the oligosaccharide is transferred from the lipid to nascent proteins by oligosaccharyltransferases. In the lumen of the endoplasmic reticulum, adds the eighth mannose residue in an alpha-1,6 linkage onto Man(7)GlcNAc(2)-PP-dolichol to produce Man(8)GlcNAc(2)-PP-dolichol.</text>
</comment>
<gene>
    <name evidence="14" type="ORF">K493DRAFT_88739</name>
</gene>
<keyword evidence="13" id="KW-0732">Signal</keyword>
<protein>
    <recommendedName>
        <fullName evidence="12">Mannosyltransferase</fullName>
        <ecNumber evidence="12">2.4.1.-</ecNumber>
    </recommendedName>
</protein>
<evidence type="ECO:0000256" key="12">
    <source>
        <dbReference type="RuleBase" id="RU363075"/>
    </source>
</evidence>
<dbReference type="InterPro" id="IPR005599">
    <property type="entry name" value="GPI_mannosylTrfase"/>
</dbReference>
<evidence type="ECO:0000256" key="2">
    <source>
        <dbReference type="ARBA" id="ARBA00004922"/>
    </source>
</evidence>
<keyword evidence="15" id="KW-1185">Reference proteome</keyword>
<keyword evidence="9 12" id="KW-0472">Membrane</keyword>
<feature type="chain" id="PRO_5012598496" description="Mannosyltransferase" evidence="13">
    <location>
        <begin position="25"/>
        <end position="392"/>
    </location>
</feature>
<dbReference type="Pfam" id="PF03901">
    <property type="entry name" value="Glyco_transf_22"/>
    <property type="match status" value="1"/>
</dbReference>
<feature type="transmembrane region" description="Helical" evidence="12">
    <location>
        <begin position="147"/>
        <end position="162"/>
    </location>
</feature>
<comment type="pathway">
    <text evidence="2">Protein modification; protein glycosylation.</text>
</comment>
<dbReference type="Proteomes" id="UP000193498">
    <property type="component" value="Unassembled WGS sequence"/>
</dbReference>
<feature type="transmembrane region" description="Helical" evidence="12">
    <location>
        <begin position="260"/>
        <end position="282"/>
    </location>
</feature>
<reference evidence="14 15" key="1">
    <citation type="submission" date="2016-07" db="EMBL/GenBank/DDBJ databases">
        <title>Pervasive Adenine N6-methylation of Active Genes in Fungi.</title>
        <authorList>
            <consortium name="DOE Joint Genome Institute"/>
            <person name="Mondo S.J."/>
            <person name="Dannebaum R.O."/>
            <person name="Kuo R.C."/>
            <person name="Labutti K."/>
            <person name="Haridas S."/>
            <person name="Kuo A."/>
            <person name="Salamov A."/>
            <person name="Ahrendt S.R."/>
            <person name="Lipzen A."/>
            <person name="Sullivan W."/>
            <person name="Andreopoulos W.B."/>
            <person name="Clum A."/>
            <person name="Lindquist E."/>
            <person name="Daum C."/>
            <person name="Ramamoorthy G.K."/>
            <person name="Gryganskyi A."/>
            <person name="Culley D."/>
            <person name="Magnuson J.K."/>
            <person name="James T.Y."/>
            <person name="O'Malley M.A."/>
            <person name="Stajich J.E."/>
            <person name="Spatafora J.W."/>
            <person name="Visel A."/>
            <person name="Grigoriev I.V."/>
        </authorList>
    </citation>
    <scope>NUCLEOTIDE SEQUENCE [LARGE SCALE GENOMIC DNA]</scope>
    <source>
        <strain evidence="14 15">CBS 931.73</strain>
    </source>
</reference>
<evidence type="ECO:0000256" key="9">
    <source>
        <dbReference type="ARBA" id="ARBA00023136"/>
    </source>
</evidence>
<dbReference type="OrthoDB" id="19039at2759"/>
<evidence type="ECO:0000256" key="4">
    <source>
        <dbReference type="ARBA" id="ARBA00022676"/>
    </source>
</evidence>
<feature type="signal peptide" evidence="13">
    <location>
        <begin position="1"/>
        <end position="24"/>
    </location>
</feature>
<dbReference type="GO" id="GO:0005789">
    <property type="term" value="C:endoplasmic reticulum membrane"/>
    <property type="evidence" value="ECO:0007669"/>
    <property type="project" value="UniProtKB-SubCell"/>
</dbReference>
<evidence type="ECO:0000256" key="11">
    <source>
        <dbReference type="ARBA" id="ARBA00048899"/>
    </source>
</evidence>
<evidence type="ECO:0000256" key="8">
    <source>
        <dbReference type="ARBA" id="ARBA00022989"/>
    </source>
</evidence>
<comment type="similarity">
    <text evidence="3 12">Belongs to the glycosyltransferase 22 family.</text>
</comment>
<evidence type="ECO:0000313" key="14">
    <source>
        <dbReference type="EMBL" id="ORY01945.1"/>
    </source>
</evidence>
<dbReference type="GO" id="GO:0052917">
    <property type="term" value="F:dol-P-Man:Man(7)GlcNAc(2)-PP-Dol alpha-1,6-mannosyltransferase activity"/>
    <property type="evidence" value="ECO:0007669"/>
    <property type="project" value="UniProtKB-EC"/>
</dbReference>
<proteinExistence type="inferred from homology"/>
<dbReference type="UniPathway" id="UPA00378"/>
<dbReference type="PANTHER" id="PTHR22760">
    <property type="entry name" value="GLYCOSYLTRANSFERASE"/>
    <property type="match status" value="1"/>
</dbReference>
<keyword evidence="4 12" id="KW-0328">Glycosyltransferase</keyword>
<keyword evidence="6 12" id="KW-0812">Transmembrane</keyword>
<name>A0A1Y1YWJ7_9FUNG</name>
<evidence type="ECO:0000256" key="5">
    <source>
        <dbReference type="ARBA" id="ARBA00022679"/>
    </source>
</evidence>
<dbReference type="EC" id="2.4.1.-" evidence="12"/>
<dbReference type="AlphaFoldDB" id="A0A1Y1YWJ7"/>
<feature type="transmembrane region" description="Helical" evidence="12">
    <location>
        <begin position="289"/>
        <end position="307"/>
    </location>
</feature>
<dbReference type="PANTHER" id="PTHR22760:SF1">
    <property type="entry name" value="DOL-P-MAN:MAN(7)GLCNAC(2)-PP-DOL ALPHA-1,6-MANNOSYLTRANSFERASE"/>
    <property type="match status" value="1"/>
</dbReference>
<evidence type="ECO:0000256" key="10">
    <source>
        <dbReference type="ARBA" id="ARBA00044721"/>
    </source>
</evidence>
<keyword evidence="8 12" id="KW-1133">Transmembrane helix</keyword>
<feature type="transmembrane region" description="Helical" evidence="12">
    <location>
        <begin position="344"/>
        <end position="366"/>
    </location>
</feature>
<sequence length="392" mass="45093">MDRYDFLFLSLVILHLYIAPFTKVEESFNLQATHDILSHGVFTLEKYDHFEFPGVVPRTFLGPAVLATLAYPFKFLLQLFYGDEPMSKFWLQYIVRACLGGLNVIAMSRFRSSIEKSFGVEVSIASALFNMVQFHGIFWISRTLPNMFAYYFVLIAFHFWLKEDHSSRMKMIGWLTFGLVIFRFELVLLLGPIVLLELYRREIGFWETIQQGLLCGLTGLALSLVVDSYFWNQLGMYPEGYVFWFNAVLGKSSEWGVSPFHTYFTGFLPKLLLAAAPLALYGSIVDRRLLRYLIPMVSFIVSFSFLGHKEWRFIIYCVPIFNMAAGVGLVRLYRTASKSQVFKLFHRIAVFSLLLSFIISTSMLLISSQNYPGGVGLLRIHELEFPQDNGTI</sequence>
<comment type="catalytic activity">
    <reaction evidence="11">
        <text>an alpha-D-Man-(1-&gt;2)-alpha-D-Man-(1-&gt;2)-alpha-D-Man-(1-&gt;3)-[alpha-D-Man-(1-&gt;2)-alpha-D-Man-(1-&gt;3)-alpha-D-Man-(1-&gt;6)]-beta-D-Man-(1-&gt;4)-beta-D-GlcNAc-(1-&gt;4)-alpha-D-GlcNAc-diphospho-di-trans,poly-cis-dolichol + a di-trans,poly-cis-dolichyl beta-D-mannosyl phosphate = an alpha-D-Man-(1-&gt;2)-alpha-D-Man-(1-&gt;2)-alpha-D-Man-(1-&gt;3)-[alpha-D-Man-(1-&gt;2)-alpha-D-Man-(1-&gt;3)-[alpha-D-Man-(1-&gt;6)]-alpha-D-Man-(1-&gt;6)]-beta-D-Man-(1-&gt;4)-beta-D-GlcNAc-(1-&gt;4)-alpha-D-GlcNAc-diphospho-di-trans,poly-cis-dolichol + a di-trans,poly-cis-dolichyl phosphate + H(+)</text>
        <dbReference type="Rhea" id="RHEA:29535"/>
        <dbReference type="Rhea" id="RHEA-COMP:19498"/>
        <dbReference type="Rhea" id="RHEA-COMP:19501"/>
        <dbReference type="Rhea" id="RHEA-COMP:19518"/>
        <dbReference type="Rhea" id="RHEA-COMP:19519"/>
        <dbReference type="ChEBI" id="CHEBI:15378"/>
        <dbReference type="ChEBI" id="CHEBI:57683"/>
        <dbReference type="ChEBI" id="CHEBI:58211"/>
        <dbReference type="ChEBI" id="CHEBI:132517"/>
        <dbReference type="ChEBI" id="CHEBI:132519"/>
        <dbReference type="EC" id="2.4.1.260"/>
    </reaction>
    <physiologicalReaction direction="left-to-right" evidence="11">
        <dbReference type="Rhea" id="RHEA:29536"/>
    </physiologicalReaction>
</comment>
<feature type="transmembrane region" description="Helical" evidence="12">
    <location>
        <begin position="60"/>
        <end position="81"/>
    </location>
</feature>
<feature type="transmembrane region" description="Helical" evidence="12">
    <location>
        <begin position="174"/>
        <end position="199"/>
    </location>
</feature>
<organism evidence="14 15">
    <name type="scientific">Basidiobolus meristosporus CBS 931.73</name>
    <dbReference type="NCBI Taxonomy" id="1314790"/>
    <lineage>
        <taxon>Eukaryota</taxon>
        <taxon>Fungi</taxon>
        <taxon>Fungi incertae sedis</taxon>
        <taxon>Zoopagomycota</taxon>
        <taxon>Entomophthoromycotina</taxon>
        <taxon>Basidiobolomycetes</taxon>
        <taxon>Basidiobolales</taxon>
        <taxon>Basidiobolaceae</taxon>
        <taxon>Basidiobolus</taxon>
    </lineage>
</organism>
<dbReference type="GO" id="GO:0006487">
    <property type="term" value="P:protein N-linked glycosylation"/>
    <property type="evidence" value="ECO:0007669"/>
    <property type="project" value="TreeGrafter"/>
</dbReference>
<evidence type="ECO:0000256" key="1">
    <source>
        <dbReference type="ARBA" id="ARBA00004477"/>
    </source>
</evidence>
<dbReference type="InParanoid" id="A0A1Y1YWJ7"/>
<comment type="subcellular location">
    <subcellularLocation>
        <location evidence="1 12">Endoplasmic reticulum membrane</location>
        <topology evidence="1 12">Multi-pass membrane protein</topology>
    </subcellularLocation>
</comment>
<evidence type="ECO:0000256" key="7">
    <source>
        <dbReference type="ARBA" id="ARBA00022824"/>
    </source>
</evidence>
<dbReference type="STRING" id="1314790.A0A1Y1YWJ7"/>
<dbReference type="FunCoup" id="A0A1Y1YWJ7">
    <property type="interactions" value="274"/>
</dbReference>
<evidence type="ECO:0000256" key="3">
    <source>
        <dbReference type="ARBA" id="ARBA00007063"/>
    </source>
</evidence>
<evidence type="ECO:0000256" key="6">
    <source>
        <dbReference type="ARBA" id="ARBA00022692"/>
    </source>
</evidence>